<accession>A0A0F5LEK3</accession>
<keyword evidence="2" id="KW-1185">Reference proteome</keyword>
<dbReference type="Proteomes" id="UP000033514">
    <property type="component" value="Unassembled WGS sequence"/>
</dbReference>
<protein>
    <submittedName>
        <fullName evidence="1">Uncharacterized protein</fullName>
    </submittedName>
</protein>
<dbReference type="Gene3D" id="2.60.120.200">
    <property type="match status" value="1"/>
</dbReference>
<evidence type="ECO:0000313" key="2">
    <source>
        <dbReference type="Proteomes" id="UP000033514"/>
    </source>
</evidence>
<dbReference type="OrthoDB" id="7177295at2"/>
<name>A0A0F5LEK3_9HYPH</name>
<dbReference type="AlphaFoldDB" id="A0A0F5LEK3"/>
<dbReference type="InterPro" id="IPR025975">
    <property type="entry name" value="Polysacc_lyase"/>
</dbReference>
<dbReference type="STRING" id="361041.VW35_00845"/>
<gene>
    <name evidence="1" type="ORF">VW35_00845</name>
</gene>
<dbReference type="PATRIC" id="fig|361041.3.peg.3552"/>
<evidence type="ECO:0000313" key="1">
    <source>
        <dbReference type="EMBL" id="KKB80788.1"/>
    </source>
</evidence>
<organism evidence="1 2">
    <name type="scientific">Devosia soli</name>
    <dbReference type="NCBI Taxonomy" id="361041"/>
    <lineage>
        <taxon>Bacteria</taxon>
        <taxon>Pseudomonadati</taxon>
        <taxon>Pseudomonadota</taxon>
        <taxon>Alphaproteobacteria</taxon>
        <taxon>Hyphomicrobiales</taxon>
        <taxon>Devosiaceae</taxon>
        <taxon>Devosia</taxon>
    </lineage>
</organism>
<sequence>MSQLGLGSIRQLGTLKLGALAPTKGGGWEPVKGLGTDLVGYFDARRPETITTSSGAVSSFRDVIAGYDMAQATAASRPTFKAGGFDGLDCLYFDGVDDCLLLSSVPFPSGSAPSEVWAVVQQDKPTTDAVNGTLMMYGNASSTSRRLARAQLSGLNRYQSLAGNGTTGLTNYQTDTKFNDCHVVRSIFDGANMYSEIEGIASTPSAAVPATATTRSRIGASSASTPTEFWRGKILCILVTKPLSGGKAAQLRRYLENLRWRQYERHYVRGNDYSFQNLNNRSEQRFEVRSGDQPLSADVTNGNERSELSIPASMSPIAVDGSLVQLRWSFLVEAGAPLTSAFAILGQIHQTEDAGESHQRPWLAVNMRPDERLELNIIADPNAISDGTAPINVAWTSPSPITRGVYHDVAIDLRHGPSAGYLKFVLDGDVKYDQATAIGNNDQNPSYFKYGIYRKAAAETLAVRYRTPEITVPDSYANTFTFNGSPYTFGDTAYEYRA</sequence>
<dbReference type="Pfam" id="PF14099">
    <property type="entry name" value="Polysacc_lyase"/>
    <property type="match status" value="1"/>
</dbReference>
<dbReference type="RefSeq" id="WP_046141141.1">
    <property type="nucleotide sequence ID" value="NZ_LAJG01000005.1"/>
</dbReference>
<dbReference type="EMBL" id="LAJG01000005">
    <property type="protein sequence ID" value="KKB80788.1"/>
    <property type="molecule type" value="Genomic_DNA"/>
</dbReference>
<proteinExistence type="predicted"/>
<reference evidence="1 2" key="1">
    <citation type="submission" date="2015-03" db="EMBL/GenBank/DDBJ databases">
        <authorList>
            <person name="Hassan Y.I."/>
            <person name="Lepp D."/>
            <person name="Zhou T."/>
        </authorList>
    </citation>
    <scope>NUCLEOTIDE SEQUENCE [LARGE SCALE GENOMIC DNA]</scope>
    <source>
        <strain evidence="1 2">GH2-10</strain>
    </source>
</reference>
<comment type="caution">
    <text evidence="1">The sequence shown here is derived from an EMBL/GenBank/DDBJ whole genome shotgun (WGS) entry which is preliminary data.</text>
</comment>